<evidence type="ECO:0000313" key="19">
    <source>
        <dbReference type="EMBL" id="MST63169.1"/>
    </source>
</evidence>
<evidence type="ECO:0000256" key="16">
    <source>
        <dbReference type="SAM" id="MobiDB-lite"/>
    </source>
</evidence>
<dbReference type="GO" id="GO:0071555">
    <property type="term" value="P:cell wall organization"/>
    <property type="evidence" value="ECO:0007669"/>
    <property type="project" value="UniProtKB-KW"/>
</dbReference>
<feature type="active site" evidence="13">
    <location>
        <position position="121"/>
    </location>
</feature>
<dbReference type="UniPathway" id="UPA00219"/>
<comment type="function">
    <text evidence="1">Removes C-terminal D-alanyl residues from sugar-peptide cell wall precursors.</text>
</comment>
<keyword evidence="6" id="KW-0645">Protease</keyword>
<comment type="caution">
    <text evidence="19">The sequence shown here is derived from an EMBL/GenBank/DDBJ whole genome shotgun (WGS) entry which is preliminary data.</text>
</comment>
<name>A0A6N7XJA9_9FIRM</name>
<dbReference type="PANTHER" id="PTHR21581">
    <property type="entry name" value="D-ALANYL-D-ALANINE CARBOXYPEPTIDASE"/>
    <property type="match status" value="1"/>
</dbReference>
<keyword evidence="5 19" id="KW-0121">Carboxypeptidase</keyword>
<evidence type="ECO:0000256" key="9">
    <source>
        <dbReference type="ARBA" id="ARBA00022960"/>
    </source>
</evidence>
<keyword evidence="11" id="KW-0961">Cell wall biogenesis/degradation</keyword>
<feature type="region of interest" description="Disordered" evidence="16">
    <location>
        <begin position="400"/>
        <end position="443"/>
    </location>
</feature>
<evidence type="ECO:0000256" key="13">
    <source>
        <dbReference type="PIRSR" id="PIRSR618044-1"/>
    </source>
</evidence>
<organism evidence="19 20">
    <name type="scientific">Peptostreptococcus porci</name>
    <dbReference type="NCBI Taxonomy" id="2652282"/>
    <lineage>
        <taxon>Bacteria</taxon>
        <taxon>Bacillati</taxon>
        <taxon>Bacillota</taxon>
        <taxon>Clostridia</taxon>
        <taxon>Peptostreptococcales</taxon>
        <taxon>Peptostreptococcaceae</taxon>
        <taxon>Peptostreptococcus</taxon>
    </lineage>
</organism>
<feature type="active site" description="Acyl-ester intermediate" evidence="13">
    <location>
        <position position="66"/>
    </location>
</feature>
<gene>
    <name evidence="19" type="ORF">FYJ71_09500</name>
</gene>
<evidence type="ECO:0000256" key="17">
    <source>
        <dbReference type="SAM" id="Phobius"/>
    </source>
</evidence>
<feature type="active site" description="Proton acceptor" evidence="13">
    <location>
        <position position="69"/>
    </location>
</feature>
<dbReference type="SMART" id="SM00936">
    <property type="entry name" value="PBP5_C"/>
    <property type="match status" value="1"/>
</dbReference>
<evidence type="ECO:0000256" key="3">
    <source>
        <dbReference type="ARBA" id="ARBA00007164"/>
    </source>
</evidence>
<evidence type="ECO:0000256" key="7">
    <source>
        <dbReference type="ARBA" id="ARBA00022729"/>
    </source>
</evidence>
<feature type="compositionally biased region" description="Basic and acidic residues" evidence="16">
    <location>
        <begin position="425"/>
        <end position="440"/>
    </location>
</feature>
<feature type="compositionally biased region" description="Basic and acidic residues" evidence="16">
    <location>
        <begin position="400"/>
        <end position="409"/>
    </location>
</feature>
<keyword evidence="20" id="KW-1185">Reference proteome</keyword>
<reference evidence="19 20" key="1">
    <citation type="submission" date="2019-08" db="EMBL/GenBank/DDBJ databases">
        <title>In-depth cultivation of the pig gut microbiome towards novel bacterial diversity and tailored functional studies.</title>
        <authorList>
            <person name="Wylensek D."/>
            <person name="Hitch T.C.A."/>
            <person name="Clavel T."/>
        </authorList>
    </citation>
    <scope>NUCLEOTIDE SEQUENCE [LARGE SCALE GENOMIC DNA]</scope>
    <source>
        <strain evidence="19 20">WCA-SAB-591-4A-A</strain>
    </source>
</reference>
<evidence type="ECO:0000256" key="4">
    <source>
        <dbReference type="ARBA" id="ARBA00012448"/>
    </source>
</evidence>
<dbReference type="GO" id="GO:0006508">
    <property type="term" value="P:proteolysis"/>
    <property type="evidence" value="ECO:0007669"/>
    <property type="project" value="UniProtKB-KW"/>
</dbReference>
<evidence type="ECO:0000256" key="5">
    <source>
        <dbReference type="ARBA" id="ARBA00022645"/>
    </source>
</evidence>
<feature type="domain" description="Peptidase S11 D-Ala-D-Ala carboxypeptidase A C-terminal" evidence="18">
    <location>
        <begin position="293"/>
        <end position="385"/>
    </location>
</feature>
<comment type="catalytic activity">
    <reaction evidence="12">
        <text>Preferential cleavage: (Ac)2-L-Lys-D-Ala-|-D-Ala. Also transpeptidation of peptidyl-alanyl moieties that are N-acyl substituents of D-alanine.</text>
        <dbReference type="EC" id="3.4.16.4"/>
    </reaction>
</comment>
<dbReference type="InterPro" id="IPR012338">
    <property type="entry name" value="Beta-lactam/transpept-like"/>
</dbReference>
<dbReference type="InterPro" id="IPR015956">
    <property type="entry name" value="Peniciliin-bd_prot_C_sf"/>
</dbReference>
<dbReference type="Proteomes" id="UP000440713">
    <property type="component" value="Unassembled WGS sequence"/>
</dbReference>
<dbReference type="SUPFAM" id="SSF69189">
    <property type="entry name" value="Penicillin-binding protein associated domain"/>
    <property type="match status" value="1"/>
</dbReference>
<evidence type="ECO:0000256" key="2">
    <source>
        <dbReference type="ARBA" id="ARBA00004752"/>
    </source>
</evidence>
<dbReference type="Gene3D" id="2.60.410.10">
    <property type="entry name" value="D-Ala-D-Ala carboxypeptidase, C-terminal domain"/>
    <property type="match status" value="1"/>
</dbReference>
<dbReference type="InterPro" id="IPR037167">
    <property type="entry name" value="Peptidase_S11_C_sf"/>
</dbReference>
<dbReference type="PANTHER" id="PTHR21581:SF6">
    <property type="entry name" value="TRAFFICKING PROTEIN PARTICLE COMPLEX SUBUNIT 12"/>
    <property type="match status" value="1"/>
</dbReference>
<evidence type="ECO:0000256" key="8">
    <source>
        <dbReference type="ARBA" id="ARBA00022801"/>
    </source>
</evidence>
<dbReference type="SUPFAM" id="SSF56601">
    <property type="entry name" value="beta-lactamase/transpeptidase-like"/>
    <property type="match status" value="1"/>
</dbReference>
<evidence type="ECO:0000256" key="11">
    <source>
        <dbReference type="ARBA" id="ARBA00023316"/>
    </source>
</evidence>
<comment type="similarity">
    <text evidence="3 15">Belongs to the peptidase S11 family.</text>
</comment>
<dbReference type="Pfam" id="PF07943">
    <property type="entry name" value="PBP5_C"/>
    <property type="match status" value="1"/>
</dbReference>
<sequence>MYMKKIASKLIVLVSTITLFSTSTILSFAEIKEFDNLKAKYMVLMDYDSGKILYEKNAESKIYPASTTKIWTAFCVIEKAKDLNEQIEIKDMPEVDGSSMYLENGEKFTVNELLESLLIHSSNDVAYVLAKHFGGGNPQKFIDFMNEEAKKYGAKKTHFNNPHGLPDENHYTTAKDMTILSRVAYGDNLIKSIVAKKSVKFKVSNTCKVERTLINSNKFLTSTDSMDYKGKQTPIKYEVVDGIKTGYTDDAGNCLVSTGEKDGIRMISSVFFAPSGNLYHDSRALLDYGFDNFKTVTIFDKKDLVGEKNIKFASPNKVKFSPANSFSVTQDINEKINTGDYTKKFNFDKLDLPVKKGDVIGTMNIYQKTNMVSSIALIAENDVNSYWDIIKSKIPFLNDENKNSSKDSSDSTNNTSASDSSSNDKSSESDSNKSNTDNKNEAGVVNKVVNSGKKVKSEIENSAHGIWGMFKEIKGFFTNTFGGGFSTFEKSSFYKFLDDEISSKIKIVPSKYVIIGVPVIVILLFLILIIGILKDAILGRLSSRKAKNDIETSKLDDSDTNSSDNNSNSTKPEDINSRKE</sequence>
<dbReference type="InterPro" id="IPR018044">
    <property type="entry name" value="Peptidase_S11"/>
</dbReference>
<comment type="pathway">
    <text evidence="2">Cell wall biogenesis; peptidoglycan biosynthesis.</text>
</comment>
<keyword evidence="17" id="KW-0812">Transmembrane</keyword>
<dbReference type="InterPro" id="IPR001967">
    <property type="entry name" value="Peptidase_S11_N"/>
</dbReference>
<dbReference type="AlphaFoldDB" id="A0A6N7XJA9"/>
<dbReference type="GO" id="GO:0008360">
    <property type="term" value="P:regulation of cell shape"/>
    <property type="evidence" value="ECO:0007669"/>
    <property type="project" value="UniProtKB-KW"/>
</dbReference>
<keyword evidence="9" id="KW-0133">Cell shape</keyword>
<keyword evidence="8" id="KW-0378">Hydrolase</keyword>
<dbReference type="EMBL" id="VUNE01000005">
    <property type="protein sequence ID" value="MST63169.1"/>
    <property type="molecule type" value="Genomic_DNA"/>
</dbReference>
<dbReference type="InterPro" id="IPR012907">
    <property type="entry name" value="Peptidase_S11_C"/>
</dbReference>
<feature type="compositionally biased region" description="Low complexity" evidence="16">
    <location>
        <begin position="560"/>
        <end position="570"/>
    </location>
</feature>
<protein>
    <recommendedName>
        <fullName evidence="4">serine-type D-Ala-D-Ala carboxypeptidase</fullName>
        <ecNumber evidence="4">3.4.16.4</ecNumber>
    </recommendedName>
</protein>
<dbReference type="GO" id="GO:0009252">
    <property type="term" value="P:peptidoglycan biosynthetic process"/>
    <property type="evidence" value="ECO:0007669"/>
    <property type="project" value="UniProtKB-UniPathway"/>
</dbReference>
<keyword evidence="7" id="KW-0732">Signal</keyword>
<keyword evidence="17" id="KW-1133">Transmembrane helix</keyword>
<dbReference type="GO" id="GO:0009002">
    <property type="term" value="F:serine-type D-Ala-D-Ala carboxypeptidase activity"/>
    <property type="evidence" value="ECO:0007669"/>
    <property type="project" value="UniProtKB-EC"/>
</dbReference>
<evidence type="ECO:0000256" key="6">
    <source>
        <dbReference type="ARBA" id="ARBA00022670"/>
    </source>
</evidence>
<evidence type="ECO:0000256" key="10">
    <source>
        <dbReference type="ARBA" id="ARBA00022984"/>
    </source>
</evidence>
<evidence type="ECO:0000256" key="15">
    <source>
        <dbReference type="RuleBase" id="RU004016"/>
    </source>
</evidence>
<dbReference type="EC" id="3.4.16.4" evidence="4"/>
<dbReference type="Pfam" id="PF00768">
    <property type="entry name" value="Peptidase_S11"/>
    <property type="match status" value="1"/>
</dbReference>
<feature type="region of interest" description="Disordered" evidence="16">
    <location>
        <begin position="550"/>
        <end position="580"/>
    </location>
</feature>
<evidence type="ECO:0000256" key="12">
    <source>
        <dbReference type="ARBA" id="ARBA00034000"/>
    </source>
</evidence>
<evidence type="ECO:0000259" key="18">
    <source>
        <dbReference type="SMART" id="SM00936"/>
    </source>
</evidence>
<feature type="transmembrane region" description="Helical" evidence="17">
    <location>
        <begin position="512"/>
        <end position="533"/>
    </location>
</feature>
<evidence type="ECO:0000313" key="20">
    <source>
        <dbReference type="Proteomes" id="UP000440713"/>
    </source>
</evidence>
<keyword evidence="17" id="KW-0472">Membrane</keyword>
<keyword evidence="10" id="KW-0573">Peptidoglycan synthesis</keyword>
<evidence type="ECO:0000256" key="1">
    <source>
        <dbReference type="ARBA" id="ARBA00003217"/>
    </source>
</evidence>
<feature type="binding site" evidence="14">
    <location>
        <position position="244"/>
    </location>
    <ligand>
        <name>substrate</name>
    </ligand>
</feature>
<accession>A0A6N7XJA9</accession>
<dbReference type="PRINTS" id="PR00725">
    <property type="entry name" value="DADACBPTASE1"/>
</dbReference>
<feature type="compositionally biased region" description="Basic and acidic residues" evidence="16">
    <location>
        <begin position="571"/>
        <end position="580"/>
    </location>
</feature>
<feature type="compositionally biased region" description="Low complexity" evidence="16">
    <location>
        <begin position="410"/>
        <end position="424"/>
    </location>
</feature>
<evidence type="ECO:0000256" key="14">
    <source>
        <dbReference type="PIRSR" id="PIRSR618044-2"/>
    </source>
</evidence>
<dbReference type="Gene3D" id="3.40.710.10">
    <property type="entry name" value="DD-peptidase/beta-lactamase superfamily"/>
    <property type="match status" value="1"/>
</dbReference>
<proteinExistence type="inferred from homology"/>